<dbReference type="Gene3D" id="1.10.357.10">
    <property type="entry name" value="Tetracycline Repressor, domain 2"/>
    <property type="match status" value="1"/>
</dbReference>
<keyword evidence="2 4" id="KW-0238">DNA-binding</keyword>
<evidence type="ECO:0000256" key="2">
    <source>
        <dbReference type="ARBA" id="ARBA00023125"/>
    </source>
</evidence>
<dbReference type="PRINTS" id="PR00455">
    <property type="entry name" value="HTHTETR"/>
</dbReference>
<accession>A0ABV9U5E0</accession>
<evidence type="ECO:0000259" key="5">
    <source>
        <dbReference type="PROSITE" id="PS50977"/>
    </source>
</evidence>
<keyword evidence="3" id="KW-0804">Transcription</keyword>
<dbReference type="PROSITE" id="PS50977">
    <property type="entry name" value="HTH_TETR_2"/>
    <property type="match status" value="1"/>
</dbReference>
<evidence type="ECO:0000313" key="7">
    <source>
        <dbReference type="Proteomes" id="UP001595872"/>
    </source>
</evidence>
<dbReference type="Pfam" id="PF00440">
    <property type="entry name" value="TetR_N"/>
    <property type="match status" value="1"/>
</dbReference>
<evidence type="ECO:0000256" key="1">
    <source>
        <dbReference type="ARBA" id="ARBA00023015"/>
    </source>
</evidence>
<dbReference type="SUPFAM" id="SSF46689">
    <property type="entry name" value="Homeodomain-like"/>
    <property type="match status" value="1"/>
</dbReference>
<dbReference type="Proteomes" id="UP001595872">
    <property type="component" value="Unassembled WGS sequence"/>
</dbReference>
<keyword evidence="1" id="KW-0805">Transcription regulation</keyword>
<protein>
    <submittedName>
        <fullName evidence="6">TetR/AcrR family transcriptional regulator</fullName>
    </submittedName>
</protein>
<feature type="DNA-binding region" description="H-T-H motif" evidence="4">
    <location>
        <begin position="29"/>
        <end position="48"/>
    </location>
</feature>
<comment type="caution">
    <text evidence="6">The sequence shown here is derived from an EMBL/GenBank/DDBJ whole genome shotgun (WGS) entry which is preliminary data.</text>
</comment>
<evidence type="ECO:0000256" key="3">
    <source>
        <dbReference type="ARBA" id="ARBA00023163"/>
    </source>
</evidence>
<dbReference type="EMBL" id="JBHSIT010000007">
    <property type="protein sequence ID" value="MFC4910570.1"/>
    <property type="molecule type" value="Genomic_DNA"/>
</dbReference>
<dbReference type="InterPro" id="IPR001647">
    <property type="entry name" value="HTH_TetR"/>
</dbReference>
<dbReference type="Gene3D" id="1.10.10.60">
    <property type="entry name" value="Homeodomain-like"/>
    <property type="match status" value="1"/>
</dbReference>
<gene>
    <name evidence="6" type="ORF">ACFPCY_24865</name>
</gene>
<reference evidence="7" key="1">
    <citation type="journal article" date="2019" name="Int. J. Syst. Evol. Microbiol.">
        <title>The Global Catalogue of Microorganisms (GCM) 10K type strain sequencing project: providing services to taxonomists for standard genome sequencing and annotation.</title>
        <authorList>
            <consortium name="The Broad Institute Genomics Platform"/>
            <consortium name="The Broad Institute Genome Sequencing Center for Infectious Disease"/>
            <person name="Wu L."/>
            <person name="Ma J."/>
        </authorList>
    </citation>
    <scope>NUCLEOTIDE SEQUENCE [LARGE SCALE GENOMIC DNA]</scope>
    <source>
        <strain evidence="7">KLKA75</strain>
    </source>
</reference>
<dbReference type="PANTHER" id="PTHR47506">
    <property type="entry name" value="TRANSCRIPTIONAL REGULATORY PROTEIN"/>
    <property type="match status" value="1"/>
</dbReference>
<keyword evidence="7" id="KW-1185">Reference proteome</keyword>
<dbReference type="InterPro" id="IPR011075">
    <property type="entry name" value="TetR_C"/>
</dbReference>
<evidence type="ECO:0000256" key="4">
    <source>
        <dbReference type="PROSITE-ProRule" id="PRU00335"/>
    </source>
</evidence>
<organism evidence="6 7">
    <name type="scientific">Actinomadura gamaensis</name>
    <dbReference type="NCBI Taxonomy" id="1763541"/>
    <lineage>
        <taxon>Bacteria</taxon>
        <taxon>Bacillati</taxon>
        <taxon>Actinomycetota</taxon>
        <taxon>Actinomycetes</taxon>
        <taxon>Streptosporangiales</taxon>
        <taxon>Thermomonosporaceae</taxon>
        <taxon>Actinomadura</taxon>
    </lineage>
</organism>
<sequence length="217" mass="23684">MARPRTFDEDRALDAAMRLFWENGYEATSTRDLCTALGLDRSSVYNAFTSKHELFRRALIRYTDMMTAAQLEILDGPGTPAVDRLRRFMALVIEQEEANSRNGRGTGCLSVNTTVELAGRDPEIAAHLARDTERRLTSLRAVIAAGLRDGSITSTRNPVELAHYLNAVIAGIRISGQGGASLDTLSAIAQTALDALTLTPHTPHVRPSPAEHVHHTP</sequence>
<dbReference type="InterPro" id="IPR009057">
    <property type="entry name" value="Homeodomain-like_sf"/>
</dbReference>
<evidence type="ECO:0000313" key="6">
    <source>
        <dbReference type="EMBL" id="MFC4910570.1"/>
    </source>
</evidence>
<dbReference type="Pfam" id="PF16925">
    <property type="entry name" value="TetR_C_13"/>
    <property type="match status" value="1"/>
</dbReference>
<feature type="domain" description="HTH tetR-type" evidence="5">
    <location>
        <begin position="6"/>
        <end position="66"/>
    </location>
</feature>
<dbReference type="SUPFAM" id="SSF48498">
    <property type="entry name" value="Tetracyclin repressor-like, C-terminal domain"/>
    <property type="match status" value="1"/>
</dbReference>
<dbReference type="RefSeq" id="WP_378259001.1">
    <property type="nucleotide sequence ID" value="NZ_JBHSIT010000007.1"/>
</dbReference>
<dbReference type="PANTHER" id="PTHR47506:SF1">
    <property type="entry name" value="HTH-TYPE TRANSCRIPTIONAL REGULATOR YJDC"/>
    <property type="match status" value="1"/>
</dbReference>
<proteinExistence type="predicted"/>
<name>A0ABV9U5E0_9ACTN</name>
<dbReference type="InterPro" id="IPR036271">
    <property type="entry name" value="Tet_transcr_reg_TetR-rel_C_sf"/>
</dbReference>